<dbReference type="PANTHER" id="PTHR36440">
    <property type="entry name" value="PUTATIVE (AFU_ORTHOLOGUE AFUA_8G07350)-RELATED"/>
    <property type="match status" value="1"/>
</dbReference>
<evidence type="ECO:0000256" key="1">
    <source>
        <dbReference type="SAM" id="SignalP"/>
    </source>
</evidence>
<accession>A0AAC8QE94</accession>
<feature type="chain" id="PRO_5042149246" evidence="1">
    <location>
        <begin position="30"/>
        <end position="395"/>
    </location>
</feature>
<evidence type="ECO:0000313" key="3">
    <source>
        <dbReference type="EMBL" id="AKJ05648.1"/>
    </source>
</evidence>
<dbReference type="InterPro" id="IPR013096">
    <property type="entry name" value="Cupin_2"/>
</dbReference>
<dbReference type="SUPFAM" id="SSF51182">
    <property type="entry name" value="RmlC-like cupins"/>
    <property type="match status" value="1"/>
</dbReference>
<feature type="signal peptide" evidence="1">
    <location>
        <begin position="1"/>
        <end position="29"/>
    </location>
</feature>
<dbReference type="Gene3D" id="2.60.120.10">
    <property type="entry name" value="Jelly Rolls"/>
    <property type="match status" value="2"/>
</dbReference>
<proteinExistence type="predicted"/>
<dbReference type="Pfam" id="PF07883">
    <property type="entry name" value="Cupin_2"/>
    <property type="match status" value="2"/>
</dbReference>
<dbReference type="AlphaFoldDB" id="A0AAC8QE94"/>
<sequence length="395" mass="43176">MRHALKTRMAVLGAALGMFVLGSGQGAQGQALPKTDSGIDIQKVTPEGKLPGKAVPYYIRNGEGERYLVGGLVADLVARGEDTQDLFETAVLTGGRDANLPLHTHARTHEALLVLDGEVELWLGKEHHLLIRGDFASIPEGTPHALKMRSHRTQLISWSTGKEMSPFYMALGQPYAGHVQPPEVNPELSGELLKKAEASADVRFERKAPGRSTPQRVSNGKLPDKKIPYVLASGEGERLVAGEQLFSFLGDQQTTGGRFLIVMTEGPAGEMIPAHFHEKHTETFFCLDGSMNMRVNGEQLTLAPGDFVHAPARTIHAYQLKSHYTRMVGLLTPGLFEPFFRTLGDPYAGYVYPQTPPPFRFDRVLSKLNELDLKLVGAPPRSDRACPRCGGRLGV</sequence>
<feature type="domain" description="Cupin type-2" evidence="2">
    <location>
        <begin position="100"/>
        <end position="150"/>
    </location>
</feature>
<dbReference type="InterPro" id="IPR053146">
    <property type="entry name" value="QDO-like"/>
</dbReference>
<dbReference type="Proteomes" id="UP000035579">
    <property type="component" value="Chromosome"/>
</dbReference>
<dbReference type="CDD" id="cd02215">
    <property type="entry name" value="cupin_QDO_N_C"/>
    <property type="match status" value="2"/>
</dbReference>
<keyword evidence="1" id="KW-0732">Signal</keyword>
<dbReference type="InterPro" id="IPR014710">
    <property type="entry name" value="RmlC-like_jellyroll"/>
</dbReference>
<reference evidence="3 4" key="1">
    <citation type="submission" date="2015-05" db="EMBL/GenBank/DDBJ databases">
        <title>Genome assembly of Archangium gephyra DSM 2261.</title>
        <authorList>
            <person name="Sharma G."/>
            <person name="Subramanian S."/>
        </authorList>
    </citation>
    <scope>NUCLEOTIDE SEQUENCE [LARGE SCALE GENOMIC DNA]</scope>
    <source>
        <strain evidence="3 4">DSM 2261</strain>
    </source>
</reference>
<protein>
    <submittedName>
        <fullName evidence="3">Quercetin 2,3-dioxygenase</fullName>
    </submittedName>
</protein>
<dbReference type="InterPro" id="IPR011051">
    <property type="entry name" value="RmlC_Cupin_sf"/>
</dbReference>
<dbReference type="PANTHER" id="PTHR36440:SF1">
    <property type="entry name" value="PUTATIVE (AFU_ORTHOLOGUE AFUA_8G07350)-RELATED"/>
    <property type="match status" value="1"/>
</dbReference>
<organism evidence="3 4">
    <name type="scientific">Archangium gephyra</name>
    <dbReference type="NCBI Taxonomy" id="48"/>
    <lineage>
        <taxon>Bacteria</taxon>
        <taxon>Pseudomonadati</taxon>
        <taxon>Myxococcota</taxon>
        <taxon>Myxococcia</taxon>
        <taxon>Myxococcales</taxon>
        <taxon>Cystobacterineae</taxon>
        <taxon>Archangiaceae</taxon>
        <taxon>Archangium</taxon>
    </lineage>
</organism>
<dbReference type="EMBL" id="CP011509">
    <property type="protein sequence ID" value="AKJ05648.1"/>
    <property type="molecule type" value="Genomic_DNA"/>
</dbReference>
<gene>
    <name evidence="3" type="ORF">AA314_07274</name>
</gene>
<feature type="domain" description="Cupin type-2" evidence="2">
    <location>
        <begin position="267"/>
        <end position="320"/>
    </location>
</feature>
<name>A0AAC8QE94_9BACT</name>
<dbReference type="KEGG" id="age:AA314_07274"/>
<dbReference type="RefSeq" id="WP_245682689.1">
    <property type="nucleotide sequence ID" value="NZ_CP011509.1"/>
</dbReference>
<evidence type="ECO:0000259" key="2">
    <source>
        <dbReference type="Pfam" id="PF07883"/>
    </source>
</evidence>
<evidence type="ECO:0000313" key="4">
    <source>
        <dbReference type="Proteomes" id="UP000035579"/>
    </source>
</evidence>